<gene>
    <name evidence="1" type="ORF">CAPSK01_002935</name>
</gene>
<dbReference type="Proteomes" id="UP000019812">
    <property type="component" value="Unassembled WGS sequence"/>
</dbReference>
<reference evidence="1 2" key="1">
    <citation type="submission" date="2014-07" db="EMBL/GenBank/DDBJ databases">
        <title>Expanding our view of genomic diversity in Candidatus Accumulibacter clades.</title>
        <authorList>
            <person name="Skennerton C.T."/>
            <person name="Barr J.J."/>
            <person name="Slater F.R."/>
            <person name="Bond P.L."/>
            <person name="Tyson G.W."/>
        </authorList>
    </citation>
    <scope>NUCLEOTIDE SEQUENCE [LARGE SCALE GENOMIC DNA]</scope>
    <source>
        <strain evidence="2">SK-01</strain>
    </source>
</reference>
<protein>
    <submittedName>
        <fullName evidence="1">Uncharacterized protein</fullName>
    </submittedName>
</protein>
<evidence type="ECO:0000313" key="1">
    <source>
        <dbReference type="EMBL" id="KFB67494.1"/>
    </source>
</evidence>
<dbReference type="AlphaFoldDB" id="A0A084XYF0"/>
<sequence>MFQYVTHHFQRFLYLFRQSAHGRWRVSQTPALSIARPLRFFEQRGLPGLALR</sequence>
<organism evidence="1 2">
    <name type="scientific">Candidatus Accumulibacter vicinus</name>
    <dbReference type="NCBI Taxonomy" id="2954382"/>
    <lineage>
        <taxon>Bacteria</taxon>
        <taxon>Pseudomonadati</taxon>
        <taxon>Pseudomonadota</taxon>
        <taxon>Betaproteobacteria</taxon>
        <taxon>Candidatus Accumulibacter</taxon>
    </lineage>
</organism>
<dbReference type="EMBL" id="JDSS02000027">
    <property type="protein sequence ID" value="KFB67494.1"/>
    <property type="molecule type" value="Genomic_DNA"/>
</dbReference>
<accession>A0A084XYF0</accession>
<comment type="caution">
    <text evidence="1">The sequence shown here is derived from an EMBL/GenBank/DDBJ whole genome shotgun (WGS) entry which is preliminary data.</text>
</comment>
<name>A0A084XYF0_9PROT</name>
<proteinExistence type="predicted"/>
<evidence type="ECO:0000313" key="2">
    <source>
        <dbReference type="Proteomes" id="UP000019812"/>
    </source>
</evidence>